<dbReference type="Gene3D" id="2.40.30.10">
    <property type="entry name" value="Translation factors"/>
    <property type="match status" value="1"/>
</dbReference>
<dbReference type="InterPro" id="IPR017938">
    <property type="entry name" value="Riboflavin_synthase-like_b-brl"/>
</dbReference>
<keyword evidence="3" id="KW-1185">Reference proteome</keyword>
<dbReference type="EMBL" id="CP001337">
    <property type="protein sequence ID" value="ACL25915.1"/>
    <property type="molecule type" value="Genomic_DNA"/>
</dbReference>
<dbReference type="KEGG" id="cag:Cagg_3057"/>
<name>B8G6V6_CHLAD</name>
<accession>B8G6V6</accession>
<dbReference type="PANTHER" id="PTHR43513">
    <property type="entry name" value="DIHYDROOROTATE DEHYDROGENASE B (NAD(+)), ELECTRON TRANSFER SUBUNIT"/>
    <property type="match status" value="1"/>
</dbReference>
<evidence type="ECO:0000313" key="2">
    <source>
        <dbReference type="EMBL" id="ACL25915.1"/>
    </source>
</evidence>
<dbReference type="AlphaFoldDB" id="B8G6V6"/>
<dbReference type="InterPro" id="IPR019480">
    <property type="entry name" value="Dihydroorotate_DH_Fe-S-bd"/>
</dbReference>
<evidence type="ECO:0000259" key="1">
    <source>
        <dbReference type="Pfam" id="PF10418"/>
    </source>
</evidence>
<reference evidence="2" key="1">
    <citation type="submission" date="2008-12" db="EMBL/GenBank/DDBJ databases">
        <title>Complete sequence of Chloroflexus aggregans DSM 9485.</title>
        <authorList>
            <consortium name="US DOE Joint Genome Institute"/>
            <person name="Lucas S."/>
            <person name="Copeland A."/>
            <person name="Lapidus A."/>
            <person name="Glavina del Rio T."/>
            <person name="Dalin E."/>
            <person name="Tice H."/>
            <person name="Pitluck S."/>
            <person name="Foster B."/>
            <person name="Larimer F."/>
            <person name="Land M."/>
            <person name="Hauser L."/>
            <person name="Kyrpides N."/>
            <person name="Mikhailova N."/>
            <person name="Bryant D."/>
            <person name="Richardson P."/>
        </authorList>
    </citation>
    <scope>NUCLEOTIDE SEQUENCE</scope>
    <source>
        <strain evidence="2">DSM 9485</strain>
    </source>
</reference>
<dbReference type="Gene3D" id="2.10.240.10">
    <property type="entry name" value="Dihydroorotate dehydrogenase, electron transfer subunit"/>
    <property type="match status" value="1"/>
</dbReference>
<dbReference type="Pfam" id="PF10418">
    <property type="entry name" value="DHODB_Fe-S_bind"/>
    <property type="match status" value="1"/>
</dbReference>
<evidence type="ECO:0000313" key="3">
    <source>
        <dbReference type="Proteomes" id="UP000002508"/>
    </source>
</evidence>
<dbReference type="SUPFAM" id="SSF63380">
    <property type="entry name" value="Riboflavin synthase domain-like"/>
    <property type="match status" value="1"/>
</dbReference>
<dbReference type="eggNOG" id="COG0543">
    <property type="taxonomic scope" value="Bacteria"/>
</dbReference>
<proteinExistence type="predicted"/>
<dbReference type="CDD" id="cd06192">
    <property type="entry name" value="DHOD_e_trans_like"/>
    <property type="match status" value="1"/>
</dbReference>
<dbReference type="InterPro" id="IPR037117">
    <property type="entry name" value="Dihydroorotate_DH_ele_sf"/>
</dbReference>
<gene>
    <name evidence="2" type="ordered locus">Cagg_3057</name>
</gene>
<dbReference type="PANTHER" id="PTHR43513:SF3">
    <property type="entry name" value="DIHYDROOROTATE DEHYDROGENASE B (NAD(+)), ELECTRON TRANSFER SUBUNIT-RELATED"/>
    <property type="match status" value="1"/>
</dbReference>
<dbReference type="HOGENOM" id="CLU_1076437_0_0_0"/>
<feature type="domain" description="Dihydroorotate dehydrogenase electron transfer subunit iron-sulphur cluster binding" evidence="1">
    <location>
        <begin position="223"/>
        <end position="254"/>
    </location>
</feature>
<dbReference type="OrthoDB" id="9789468at2"/>
<organism evidence="2 3">
    <name type="scientific">Chloroflexus aggregans (strain MD-66 / DSM 9485)</name>
    <dbReference type="NCBI Taxonomy" id="326427"/>
    <lineage>
        <taxon>Bacteria</taxon>
        <taxon>Bacillati</taxon>
        <taxon>Chloroflexota</taxon>
        <taxon>Chloroflexia</taxon>
        <taxon>Chloroflexales</taxon>
        <taxon>Chloroflexineae</taxon>
        <taxon>Chloroflexaceae</taxon>
        <taxon>Chloroflexus</taxon>
    </lineage>
</organism>
<dbReference type="InterPro" id="IPR050353">
    <property type="entry name" value="PyrK_electron_transfer"/>
</dbReference>
<dbReference type="STRING" id="326427.Cagg_3057"/>
<dbReference type="Proteomes" id="UP000002508">
    <property type="component" value="Chromosome"/>
</dbReference>
<protein>
    <recommendedName>
        <fullName evidence="1">Dihydroorotate dehydrogenase electron transfer subunit iron-sulphur cluster binding domain-containing protein</fullName>
    </recommendedName>
</protein>
<sequence length="259" mass="28433">MPLYYTATIRERRQFDHLVWKSLIAPEIARTARPGQFVLVRVSPSFDPLLWSVFFLAGADPHSGTVELLIDPRDSAGGWLAGYPVGTQLDVCMPVVPAVTPNLTTQTLLLAGVGPTLPALLFTARQYAARLSISLWLTGDEGYLPPPFLLPATVEVQTSTGGAAALFNLLTVSRVDNPIRWADQIIFALPPQLFGMAVEAIRTVRLRWEHGFAQVIVAGPLPCGLGICRVCQIETRHGWQRCCIEGPVFDLRDLRLPVL</sequence>
<dbReference type="RefSeq" id="WP_015941767.1">
    <property type="nucleotide sequence ID" value="NC_011831.1"/>
</dbReference>